<accession>A0A6J5LSU2</accession>
<proteinExistence type="predicted"/>
<protein>
    <submittedName>
        <fullName evidence="1">Uncharacterized protein</fullName>
    </submittedName>
</protein>
<gene>
    <name evidence="1" type="ORF">UFOVP318_45</name>
</gene>
<evidence type="ECO:0000313" key="1">
    <source>
        <dbReference type="EMBL" id="CAB4137604.1"/>
    </source>
</evidence>
<dbReference type="EMBL" id="LR796337">
    <property type="protein sequence ID" value="CAB4137604.1"/>
    <property type="molecule type" value="Genomic_DNA"/>
</dbReference>
<sequence length="63" mass="7101">MTLTKIRYGSSTPNDAVGIDGDLYLRSNGDWYQRESGVYVLIDYSASSNLSNIGTDLYLFYSY</sequence>
<name>A0A6J5LSU2_9CAUD</name>
<organism evidence="1">
    <name type="scientific">uncultured Caudovirales phage</name>
    <dbReference type="NCBI Taxonomy" id="2100421"/>
    <lineage>
        <taxon>Viruses</taxon>
        <taxon>Duplodnaviria</taxon>
        <taxon>Heunggongvirae</taxon>
        <taxon>Uroviricota</taxon>
        <taxon>Caudoviricetes</taxon>
        <taxon>Peduoviridae</taxon>
        <taxon>Maltschvirus</taxon>
        <taxon>Maltschvirus maltsch</taxon>
    </lineage>
</organism>
<reference evidence="1" key="1">
    <citation type="submission" date="2020-04" db="EMBL/GenBank/DDBJ databases">
        <authorList>
            <person name="Chiriac C."/>
            <person name="Salcher M."/>
            <person name="Ghai R."/>
            <person name="Kavagutti S V."/>
        </authorList>
    </citation>
    <scope>NUCLEOTIDE SEQUENCE</scope>
</reference>